<dbReference type="InterPro" id="IPR005135">
    <property type="entry name" value="Endo/exonuclease/phosphatase"/>
</dbReference>
<dbReference type="PANTHER" id="PTHR12121:SF34">
    <property type="entry name" value="PROTEIN ANGEL"/>
    <property type="match status" value="1"/>
</dbReference>
<gene>
    <name evidence="2" type="primary">LOC100175991</name>
</gene>
<evidence type="ECO:0000259" key="1">
    <source>
        <dbReference type="Pfam" id="PF03372"/>
    </source>
</evidence>
<evidence type="ECO:0000313" key="2">
    <source>
        <dbReference type="EMBL" id="CAB3260736.1"/>
    </source>
</evidence>
<dbReference type="GO" id="GO:0000175">
    <property type="term" value="F:3'-5'-RNA exonuclease activity"/>
    <property type="evidence" value="ECO:0007669"/>
    <property type="project" value="TreeGrafter"/>
</dbReference>
<reference evidence="2" key="1">
    <citation type="submission" date="2020-04" db="EMBL/GenBank/DDBJ databases">
        <authorList>
            <person name="Neveu A P."/>
        </authorList>
    </citation>
    <scope>NUCLEOTIDE SEQUENCE</scope>
    <source>
        <tissue evidence="2">Whole embryo</tissue>
    </source>
</reference>
<feature type="domain" description="Endonuclease/exonuclease/phosphatase" evidence="1">
    <location>
        <begin position="40"/>
        <end position="206"/>
    </location>
</feature>
<accession>A0A6F9DGK2</accession>
<dbReference type="PANTHER" id="PTHR12121">
    <property type="entry name" value="CARBON CATABOLITE REPRESSOR PROTEIN 4"/>
    <property type="match status" value="1"/>
</dbReference>
<sequence length="331" mass="37962">MKRCQSCSSPIVVYSQNVSCDIHSEKLKDMPGMGEEYSFSNRIKQVVKSIVHNRPDVVALNEVRYKEFVNELIALLEEQGYMAQSFANNDGHMSFNNILAISETSEWEVMHWKHKWVAVDQLEQPYLEDKHCVIEGDPHGRGAGIAYLKHKTTNLQVCVLVSHVIPFGKVKTQQQNALLSLSQKNMQSQPPIPTMIVGDLNRFYDEKEQFSEQLLEYHMLEAVPQQFIIPTETEEIRLKGEDIGTFSPWPTDMKMYDKLLKEPISKSPLDVHVYTNDPSLIRNESVITYASMLKSPNRDPPPDGRNPVRHMLDRRMASDHIAIIGRYSMFG</sequence>
<dbReference type="SUPFAM" id="SSF56219">
    <property type="entry name" value="DNase I-like"/>
    <property type="match status" value="1"/>
</dbReference>
<dbReference type="Pfam" id="PF03372">
    <property type="entry name" value="Exo_endo_phos"/>
    <property type="match status" value="1"/>
</dbReference>
<dbReference type="InterPro" id="IPR050410">
    <property type="entry name" value="CCR4/nocturin_mRNA_transcr"/>
</dbReference>
<dbReference type="Gene3D" id="3.60.10.10">
    <property type="entry name" value="Endonuclease/exonuclease/phosphatase"/>
    <property type="match status" value="1"/>
</dbReference>
<proteinExistence type="evidence at transcript level"/>
<dbReference type="EMBL" id="LR786407">
    <property type="protein sequence ID" value="CAB3260736.1"/>
    <property type="molecule type" value="mRNA"/>
</dbReference>
<protein>
    <submittedName>
        <fullName evidence="2">Uncharacterized protein LOC100175991</fullName>
    </submittedName>
</protein>
<name>A0A6F9DGK2_9ASCI</name>
<dbReference type="InterPro" id="IPR036691">
    <property type="entry name" value="Endo/exonu/phosph_ase_sf"/>
</dbReference>
<dbReference type="AlphaFoldDB" id="A0A6F9DGK2"/>
<organism evidence="2">
    <name type="scientific">Phallusia mammillata</name>
    <dbReference type="NCBI Taxonomy" id="59560"/>
    <lineage>
        <taxon>Eukaryota</taxon>
        <taxon>Metazoa</taxon>
        <taxon>Chordata</taxon>
        <taxon>Tunicata</taxon>
        <taxon>Ascidiacea</taxon>
        <taxon>Phlebobranchia</taxon>
        <taxon>Ascidiidae</taxon>
        <taxon>Phallusia</taxon>
    </lineage>
</organism>